<sequence length="101" mass="10863">MVLYCGSSSAVNTQQPIYLYGTATQPLSHSANTRPILIVVVDDVKMICKNFTAALVFHQPTPCTVPLTLNEENVTFRKIAFQLLCNSTATETGDGAGGRSN</sequence>
<reference evidence="1" key="2">
    <citation type="submission" date="2020-05" db="UniProtKB">
        <authorList>
            <consortium name="EnsemblMetazoa"/>
        </authorList>
    </citation>
    <scope>IDENTIFICATION</scope>
    <source>
        <strain evidence="1">IAEA</strain>
    </source>
</reference>
<reference evidence="2" key="1">
    <citation type="submission" date="2015-01" db="EMBL/GenBank/DDBJ databases">
        <authorList>
            <person name="Aksoy S."/>
            <person name="Warren W."/>
            <person name="Wilson R.K."/>
        </authorList>
    </citation>
    <scope>NUCLEOTIDE SEQUENCE [LARGE SCALE GENOMIC DNA]</scope>
    <source>
        <strain evidence="2">IAEA</strain>
    </source>
</reference>
<dbReference type="Proteomes" id="UP000092460">
    <property type="component" value="Unassembled WGS sequence"/>
</dbReference>
<evidence type="ECO:0000313" key="2">
    <source>
        <dbReference type="Proteomes" id="UP000092460"/>
    </source>
</evidence>
<dbReference type="VEuPathDB" id="VectorBase:GPPI012737"/>
<keyword evidence="2" id="KW-1185">Reference proteome</keyword>
<dbReference type="EMBL" id="JXJN01005603">
    <property type="status" value="NOT_ANNOTATED_CDS"/>
    <property type="molecule type" value="Genomic_DNA"/>
</dbReference>
<protein>
    <submittedName>
        <fullName evidence="1">Uncharacterized protein</fullName>
    </submittedName>
</protein>
<organism evidence="1 2">
    <name type="scientific">Glossina palpalis gambiensis</name>
    <dbReference type="NCBI Taxonomy" id="67801"/>
    <lineage>
        <taxon>Eukaryota</taxon>
        <taxon>Metazoa</taxon>
        <taxon>Ecdysozoa</taxon>
        <taxon>Arthropoda</taxon>
        <taxon>Hexapoda</taxon>
        <taxon>Insecta</taxon>
        <taxon>Pterygota</taxon>
        <taxon>Neoptera</taxon>
        <taxon>Endopterygota</taxon>
        <taxon>Diptera</taxon>
        <taxon>Brachycera</taxon>
        <taxon>Muscomorpha</taxon>
        <taxon>Hippoboscoidea</taxon>
        <taxon>Glossinidae</taxon>
        <taxon>Glossina</taxon>
    </lineage>
</organism>
<name>A0A1B0AYB6_9MUSC</name>
<dbReference type="AlphaFoldDB" id="A0A1B0AYB6"/>
<proteinExistence type="predicted"/>
<dbReference type="EnsemblMetazoa" id="GPPI012737-RA">
    <property type="protein sequence ID" value="GPPI012737-PA"/>
    <property type="gene ID" value="GPPI012737"/>
</dbReference>
<evidence type="ECO:0000313" key="1">
    <source>
        <dbReference type="EnsemblMetazoa" id="GPPI012737-PA"/>
    </source>
</evidence>
<accession>A0A1B0AYB6</accession>